<sequence length="649" mass="73422">MATKTASNTERNAQEQEGDATLLDTQSAAVKRLIAKGRERGHITFDELNAVLPQDQMSSEQIEDVMAALSELGIQVLDAEEQEENETARTEAAETEEETSDEPQGGNVDAEAASRTDDPVRMYLREMGTVELLSREGEIAIAKRIEAGRDEMIGGLCESPLTIRAIISWHDCLKNGEMLLRDIVDLEASQAGGPGPEVEEGEEGEESAEDEAPENEGEEGEQQEGSGLSLSALEEKLRPEILERFESIGPLYEKLRTIQVRRLEALEAGAEQSVDAEQSYEALRNELVSIVEQVHLHNNRIEELVAQIKLHVQRLNSIEGRMLRLAESCKISRDDFLLKYRNREMDPTWIEFISKLPGKGWKTLTTKHVASLEHLRNELATLLHETGLPVGEFRRVYATISRGERDSTRAKKEMIEANLRLVISIAKKYTNRGLQFLDLIQEGNIGLMKAVDKFEYRRGYKFSTYATWWIRQAITRSIADQAKTIRIPVHMIETINKLVRTSRQMLHEIGREPAPEELAEKLGMPLEKVRKVLKIAKEPISLETPIGDEEDSHLGDFIEDKTAVIPLDAAIQTNLREATTRVLASLTPREERVLRMRFGIGMNTDHTLEEVGQQFNVTRERIRQIEAKALRKLKHPSRSRKLRSFLDDN</sequence>
<evidence type="ECO:0000313" key="11">
    <source>
        <dbReference type="Proteomes" id="UP000677812"/>
    </source>
</evidence>
<dbReference type="InterPro" id="IPR007627">
    <property type="entry name" value="RNA_pol_sigma70_r2"/>
</dbReference>
<reference evidence="10 11" key="1">
    <citation type="submission" date="2021-04" db="EMBL/GenBank/DDBJ databases">
        <title>The complete genome sequence of Neokomagataea sp. TBRC 2177.</title>
        <authorList>
            <person name="Charoenyingcharoen P."/>
            <person name="Yukphan P."/>
        </authorList>
    </citation>
    <scope>NUCLEOTIDE SEQUENCE [LARGE SCALE GENOMIC DNA]</scope>
    <source>
        <strain evidence="10 11">TBRC 2177</strain>
    </source>
</reference>
<dbReference type="Pfam" id="PF04542">
    <property type="entry name" value="Sigma70_r2"/>
    <property type="match status" value="1"/>
</dbReference>
<dbReference type="RefSeq" id="WP_211680648.1">
    <property type="nucleotide sequence ID" value="NZ_JAGRQH010000002.1"/>
</dbReference>
<dbReference type="PANTHER" id="PTHR30603:SF60">
    <property type="entry name" value="RNA POLYMERASE SIGMA FACTOR RPOD"/>
    <property type="match status" value="1"/>
</dbReference>
<keyword evidence="2 6" id="KW-0805">Transcription regulation</keyword>
<keyword evidence="5 6" id="KW-0804">Transcription</keyword>
<dbReference type="Gene3D" id="1.10.220.120">
    <property type="entry name" value="Sigma-70 factor, region 1.1"/>
    <property type="match status" value="1"/>
</dbReference>
<comment type="caution">
    <text evidence="10">The sequence shown here is derived from an EMBL/GenBank/DDBJ whole genome shotgun (WGS) entry which is preliminary data.</text>
</comment>
<proteinExistence type="inferred from homology"/>
<dbReference type="Pfam" id="PF04546">
    <property type="entry name" value="Sigma70_ner"/>
    <property type="match status" value="1"/>
</dbReference>
<dbReference type="HAMAP" id="MF_00963">
    <property type="entry name" value="Sigma70_RpoD_SigA"/>
    <property type="match status" value="1"/>
</dbReference>
<name>A0ABS5E598_9PROT</name>
<feature type="region of interest" description="Sigma-70 factor domain-3" evidence="6">
    <location>
        <begin position="493"/>
        <end position="569"/>
    </location>
</feature>
<dbReference type="Proteomes" id="UP000677812">
    <property type="component" value="Unassembled WGS sequence"/>
</dbReference>
<dbReference type="InterPro" id="IPR014284">
    <property type="entry name" value="RNA_pol_sigma-70_dom"/>
</dbReference>
<evidence type="ECO:0000259" key="9">
    <source>
        <dbReference type="PROSITE" id="PS00716"/>
    </source>
</evidence>
<comment type="subunit">
    <text evidence="6">Interacts transiently with the RNA polymerase catalytic core.</text>
</comment>
<dbReference type="NCBIfam" id="TIGR02393">
    <property type="entry name" value="RpoD_Cterm"/>
    <property type="match status" value="1"/>
</dbReference>
<dbReference type="NCBIfam" id="TIGR02937">
    <property type="entry name" value="sigma70-ECF"/>
    <property type="match status" value="1"/>
</dbReference>
<organism evidence="10 11">
    <name type="scientific">Neokomagataea anthophila</name>
    <dbReference type="NCBI Taxonomy" id="2826925"/>
    <lineage>
        <taxon>Bacteria</taxon>
        <taxon>Pseudomonadati</taxon>
        <taxon>Pseudomonadota</taxon>
        <taxon>Alphaproteobacteria</taxon>
        <taxon>Acetobacterales</taxon>
        <taxon>Acetobacteraceae</taxon>
        <taxon>Neokomagataea</taxon>
    </lineage>
</organism>
<dbReference type="PANTHER" id="PTHR30603">
    <property type="entry name" value="RNA POLYMERASE SIGMA FACTOR RPO"/>
    <property type="match status" value="1"/>
</dbReference>
<gene>
    <name evidence="6 10" type="primary">rpoD</name>
    <name evidence="10" type="ORF">KB213_03275</name>
</gene>
<comment type="similarity">
    <text evidence="6">Belongs to the sigma-70 factor family. RpoD/SigA subfamily.</text>
</comment>
<dbReference type="NCBIfam" id="NF004208">
    <property type="entry name" value="PRK05658.1"/>
    <property type="match status" value="1"/>
</dbReference>
<feature type="DNA-binding region" description="H-T-H motif" evidence="6">
    <location>
        <begin position="608"/>
        <end position="627"/>
    </location>
</feature>
<dbReference type="InterPro" id="IPR036388">
    <property type="entry name" value="WH-like_DNA-bd_sf"/>
</dbReference>
<dbReference type="PROSITE" id="PS00715">
    <property type="entry name" value="SIGMA70_1"/>
    <property type="match status" value="1"/>
</dbReference>
<dbReference type="Pfam" id="PF04539">
    <property type="entry name" value="Sigma70_r3"/>
    <property type="match status" value="1"/>
</dbReference>
<comment type="subcellular location">
    <subcellularLocation>
        <location evidence="6">Cytoplasm</location>
    </subcellularLocation>
</comment>
<dbReference type="InterPro" id="IPR013324">
    <property type="entry name" value="RNA_pol_sigma_r3/r4-like"/>
</dbReference>
<dbReference type="InterPro" id="IPR013325">
    <property type="entry name" value="RNA_pol_sigma_r2"/>
</dbReference>
<dbReference type="InterPro" id="IPR007630">
    <property type="entry name" value="RNA_pol_sigma70_r4"/>
</dbReference>
<feature type="region of interest" description="Sigma-70 factor domain-2" evidence="6">
    <location>
        <begin position="414"/>
        <end position="484"/>
    </location>
</feature>
<evidence type="ECO:0000313" key="10">
    <source>
        <dbReference type="EMBL" id="MBR0559082.1"/>
    </source>
</evidence>
<dbReference type="InterPro" id="IPR009042">
    <property type="entry name" value="RNA_pol_sigma70_r1_2"/>
</dbReference>
<dbReference type="InterPro" id="IPR007624">
    <property type="entry name" value="RNA_pol_sigma70_r3"/>
</dbReference>
<dbReference type="PRINTS" id="PR00046">
    <property type="entry name" value="SIGMA70FCT"/>
</dbReference>
<evidence type="ECO:0000256" key="2">
    <source>
        <dbReference type="ARBA" id="ARBA00023015"/>
    </source>
</evidence>
<dbReference type="Gene3D" id="1.10.10.10">
    <property type="entry name" value="Winged helix-like DNA-binding domain superfamily/Winged helix DNA-binding domain"/>
    <property type="match status" value="2"/>
</dbReference>
<evidence type="ECO:0000259" key="8">
    <source>
        <dbReference type="PROSITE" id="PS00715"/>
    </source>
</evidence>
<dbReference type="PROSITE" id="PS00716">
    <property type="entry name" value="SIGMA70_2"/>
    <property type="match status" value="1"/>
</dbReference>
<dbReference type="InterPro" id="IPR007127">
    <property type="entry name" value="RNA_pol_sigma_70_r1_1"/>
</dbReference>
<feature type="domain" description="RNA polymerase sigma-70" evidence="8">
    <location>
        <begin position="438"/>
        <end position="451"/>
    </location>
</feature>
<dbReference type="InterPro" id="IPR050239">
    <property type="entry name" value="Sigma-70_RNA_pol_init_factors"/>
</dbReference>
<keyword evidence="11" id="KW-1185">Reference proteome</keyword>
<dbReference type="InterPro" id="IPR000943">
    <property type="entry name" value="RNA_pol_sigma70"/>
</dbReference>
<feature type="compositionally biased region" description="Acidic residues" evidence="7">
    <location>
        <begin position="197"/>
        <end position="222"/>
    </location>
</feature>
<dbReference type="InterPro" id="IPR012760">
    <property type="entry name" value="RNA_pol_sigma_RpoD_C"/>
</dbReference>
<feature type="domain" description="RNA polymerase sigma-70" evidence="9">
    <location>
        <begin position="607"/>
        <end position="633"/>
    </location>
</feature>
<evidence type="ECO:0000256" key="6">
    <source>
        <dbReference type="HAMAP-Rule" id="MF_00963"/>
    </source>
</evidence>
<evidence type="ECO:0000256" key="1">
    <source>
        <dbReference type="ARBA" id="ARBA00022490"/>
    </source>
</evidence>
<feature type="compositionally biased region" description="Polar residues" evidence="7">
    <location>
        <begin position="1"/>
        <end position="11"/>
    </location>
</feature>
<dbReference type="Gene3D" id="1.10.601.10">
    <property type="entry name" value="RNA Polymerase Primary Sigma Factor"/>
    <property type="match status" value="1"/>
</dbReference>
<dbReference type="InterPro" id="IPR042189">
    <property type="entry name" value="RNA_pol_sigma_70_r1_1_sf"/>
</dbReference>
<dbReference type="SUPFAM" id="SSF88659">
    <property type="entry name" value="Sigma3 and sigma4 domains of RNA polymerase sigma factors"/>
    <property type="match status" value="2"/>
</dbReference>
<dbReference type="InterPro" id="IPR028630">
    <property type="entry name" value="Sigma70_RpoD"/>
</dbReference>
<protein>
    <recommendedName>
        <fullName evidence="6">RNA polymerase sigma factor RpoD</fullName>
    </recommendedName>
    <alternativeName>
        <fullName evidence="6">Sigma-70</fullName>
    </alternativeName>
</protein>
<dbReference type="Pfam" id="PF00140">
    <property type="entry name" value="Sigma70_r1_2"/>
    <property type="match status" value="1"/>
</dbReference>
<evidence type="ECO:0000256" key="5">
    <source>
        <dbReference type="ARBA" id="ARBA00023163"/>
    </source>
</evidence>
<feature type="region of interest" description="Sigma-70 factor domain-4" evidence="6">
    <location>
        <begin position="582"/>
        <end position="635"/>
    </location>
</feature>
<comment type="function">
    <text evidence="6">Sigma factors are initiation factors that promote the attachment of RNA polymerase to specific initiation sites and are then released. This sigma factor is the primary sigma factor during exponential growth.</text>
</comment>
<evidence type="ECO:0000256" key="3">
    <source>
        <dbReference type="ARBA" id="ARBA00023082"/>
    </source>
</evidence>
<dbReference type="Pfam" id="PF04545">
    <property type="entry name" value="Sigma70_r4"/>
    <property type="match status" value="1"/>
</dbReference>
<dbReference type="Pfam" id="PF03979">
    <property type="entry name" value="Sigma70_r1_1"/>
    <property type="match status" value="1"/>
</dbReference>
<evidence type="ECO:0000256" key="7">
    <source>
        <dbReference type="SAM" id="MobiDB-lite"/>
    </source>
</evidence>
<keyword evidence="4 6" id="KW-0238">DNA-binding</keyword>
<dbReference type="EMBL" id="JAGRQH010000002">
    <property type="protein sequence ID" value="MBR0559082.1"/>
    <property type="molecule type" value="Genomic_DNA"/>
</dbReference>
<keyword evidence="3 6" id="KW-0731">Sigma factor</keyword>
<feature type="region of interest" description="Disordered" evidence="7">
    <location>
        <begin position="78"/>
        <end position="117"/>
    </location>
</feature>
<accession>A0ABS5E598</accession>
<dbReference type="InterPro" id="IPR007631">
    <property type="entry name" value="RNA_pol_sigma_70_non-ess"/>
</dbReference>
<dbReference type="CDD" id="cd06171">
    <property type="entry name" value="Sigma70_r4"/>
    <property type="match status" value="1"/>
</dbReference>
<feature type="region of interest" description="Disordered" evidence="7">
    <location>
        <begin position="189"/>
        <end position="230"/>
    </location>
</feature>
<feature type="region of interest" description="Disordered" evidence="7">
    <location>
        <begin position="1"/>
        <end position="25"/>
    </location>
</feature>
<feature type="short sequence motif" description="Interaction with polymerase core subunit RpoC" evidence="6">
    <location>
        <begin position="438"/>
        <end position="441"/>
    </location>
</feature>
<dbReference type="SUPFAM" id="SSF88946">
    <property type="entry name" value="Sigma2 domain of RNA polymerase sigma factors"/>
    <property type="match status" value="1"/>
</dbReference>
<evidence type="ECO:0000256" key="4">
    <source>
        <dbReference type="ARBA" id="ARBA00023125"/>
    </source>
</evidence>
<keyword evidence="1 6" id="KW-0963">Cytoplasm</keyword>